<name>A0ABR1GFE5_AURAN</name>
<accession>A0ABR1GFE5</accession>
<keyword evidence="3" id="KW-0206">Cytoskeleton</keyword>
<comment type="caution">
    <text evidence="7">The sequence shown here is derived from an EMBL/GenBank/DDBJ whole genome shotgun (WGS) entry which is preliminary data.</text>
</comment>
<protein>
    <recommendedName>
        <fullName evidence="5">Dynactin subunit 5</fullName>
    </recommendedName>
</protein>
<feature type="transmembrane region" description="Helical" evidence="6">
    <location>
        <begin position="553"/>
        <end position="574"/>
    </location>
</feature>
<proteinExistence type="inferred from homology"/>
<gene>
    <name evidence="7" type="ORF">SO694_000114131</name>
</gene>
<evidence type="ECO:0000256" key="1">
    <source>
        <dbReference type="ARBA" id="ARBA00004245"/>
    </source>
</evidence>
<keyword evidence="8" id="KW-1185">Reference proteome</keyword>
<feature type="non-terminal residue" evidence="7">
    <location>
        <position position="1006"/>
    </location>
</feature>
<evidence type="ECO:0000256" key="4">
    <source>
        <dbReference type="ARBA" id="ARBA00034706"/>
    </source>
</evidence>
<evidence type="ECO:0000256" key="6">
    <source>
        <dbReference type="SAM" id="Phobius"/>
    </source>
</evidence>
<dbReference type="SUPFAM" id="SSF51161">
    <property type="entry name" value="Trimeric LpxA-like enzymes"/>
    <property type="match status" value="1"/>
</dbReference>
<reference evidence="7 8" key="1">
    <citation type="submission" date="2024-03" db="EMBL/GenBank/DDBJ databases">
        <title>Aureococcus anophagefferens CCMP1851 and Kratosvirus quantuckense: Draft genome of a second virus-susceptible host strain in the model system.</title>
        <authorList>
            <person name="Chase E."/>
            <person name="Truchon A.R."/>
            <person name="Schepens W."/>
            <person name="Wilhelm S.W."/>
        </authorList>
    </citation>
    <scope>NUCLEOTIDE SEQUENCE [LARGE SCALE GENOMIC DNA]</scope>
    <source>
        <strain evidence="7 8">CCMP1851</strain>
    </source>
</reference>
<keyword evidence="6" id="KW-0812">Transmembrane</keyword>
<evidence type="ECO:0000256" key="5">
    <source>
        <dbReference type="ARBA" id="ARBA00034865"/>
    </source>
</evidence>
<dbReference type="Proteomes" id="UP001363151">
    <property type="component" value="Unassembled WGS sequence"/>
</dbReference>
<keyword evidence="6" id="KW-1133">Transmembrane helix</keyword>
<comment type="similarity">
    <text evidence="4">Belongs to the dynactin subunits 5/6 family. Dynactin subunit 5 subfamily.</text>
</comment>
<dbReference type="InterPro" id="IPR047125">
    <property type="entry name" value="DCTN5"/>
</dbReference>
<keyword evidence="6" id="KW-0472">Membrane</keyword>
<dbReference type="EMBL" id="JBBJCI010000024">
    <property type="protein sequence ID" value="KAK7254528.1"/>
    <property type="molecule type" value="Genomic_DNA"/>
</dbReference>
<comment type="subcellular location">
    <subcellularLocation>
        <location evidence="1">Cytoplasm</location>
        <location evidence="1">Cytoskeleton</location>
    </subcellularLocation>
</comment>
<dbReference type="Pfam" id="PF21711">
    <property type="entry name" value="DCTN5"/>
    <property type="match status" value="1"/>
</dbReference>
<evidence type="ECO:0000313" key="8">
    <source>
        <dbReference type="Proteomes" id="UP001363151"/>
    </source>
</evidence>
<dbReference type="Gene3D" id="2.160.10.10">
    <property type="entry name" value="Hexapeptide repeat proteins"/>
    <property type="match status" value="1"/>
</dbReference>
<keyword evidence="2" id="KW-0963">Cytoplasm</keyword>
<feature type="transmembrane region" description="Helical" evidence="6">
    <location>
        <begin position="440"/>
        <end position="462"/>
    </location>
</feature>
<evidence type="ECO:0000256" key="2">
    <source>
        <dbReference type="ARBA" id="ARBA00022490"/>
    </source>
</evidence>
<dbReference type="PANTHER" id="PTHR46126">
    <property type="entry name" value="DYNACTIN SUBUNIT 5"/>
    <property type="match status" value="1"/>
</dbReference>
<organism evidence="7 8">
    <name type="scientific">Aureococcus anophagefferens</name>
    <name type="common">Harmful bloom alga</name>
    <dbReference type="NCBI Taxonomy" id="44056"/>
    <lineage>
        <taxon>Eukaryota</taxon>
        <taxon>Sar</taxon>
        <taxon>Stramenopiles</taxon>
        <taxon>Ochrophyta</taxon>
        <taxon>Pelagophyceae</taxon>
        <taxon>Pelagomonadales</taxon>
        <taxon>Pelagomonadaceae</taxon>
        <taxon>Aureococcus</taxon>
    </lineage>
</organism>
<dbReference type="PANTHER" id="PTHR46126:SF1">
    <property type="entry name" value="DYNACTIN SUBUNIT 5"/>
    <property type="match status" value="1"/>
</dbReference>
<dbReference type="InterPro" id="IPR011004">
    <property type="entry name" value="Trimer_LpxA-like_sf"/>
</dbReference>
<feature type="transmembrane region" description="Helical" evidence="6">
    <location>
        <begin position="594"/>
        <end position="613"/>
    </location>
</feature>
<sequence length="1006" mass="109237">MEASSIAGLDSTTTASDDDLVVVAVAAPFAAPTTVLEALASCDAGDAYDDEDYGDGGRWIHARSNVISRAALVEGAAHVSMAGDSVVRAGAVVRGDLARVKVGRYSDVGAGAVLKPPGRVGDPPALAYVPQVLGSHVHVGAGAVVEAAALGAGTQRRPARAVVGKSAVLKDYVVAADAVVPDDVVVAPFSVLARAPARVVGTRAPAAADERRRQAQAAAARAAAAPGLTGLFCSMIEVNVAARAFELAKRWAAAEQPKISLRMAPACCEKSPCAALCRGLACFASRDVTANRRAVVKTLVGIHVCCVVVAVVACLGALETKALKSTAWASVTMDTVGGPNGALYVGFRGVWRPPPSPRRARRAEVGSRARVLETLFLTLPGNRDTVRLLMRGMPIPCCFGFPNTDGTWLSNWRAFCCQFHPTVSIFYAHALHPFSRKERLVVFVCSVAFNFLWTDFTIRIASRHVMVQGRKRVMDVDEYERGEPDSTSRVALYTIKYAFTILYAVLIRQLVICPCFYAPLLAGDLDVTSPGAARAVVERTRKLRRFKSAGDRLLVVLFGVHGLCIAYVLFHVLWDTIDDGGAQLWYEIGISEGLNFFVWFLKMFPLFFLLFPVDRAVWFQGGALGDYALCRRSLAAYRRSPRFLDASFPRCVEPETRQVHEARLSTFFDELFQREYNLSTFAHSDKGLRDHCATPRDDLAAAPTQHAANAAGAMAAAEIRSAPTRSLRRRDGLIQFARDETSQNGEDGVIAAIFACLDKRQRPKTRWCVDVGAWDGVHLSNTHTLLTAGGWRGALLEADAERCAKLRELHAPLGNVAIEAFVSCVDASRSVESLLRKHAKSVPLGVDLVSVDVDGCDYWIFKDLLESGYGSRVYVVEFNPTMPHDVVYIQPRADAAREGSSLAALVELAKKHGYHLAETTLFNAFFVDGPARGALVADGLLRPDDDIDSLHEVTMGTALYQLYDGALKLHGCKKFLWHRRPIDEARLQQIEGRDFPFKPNGDKAKK</sequence>
<evidence type="ECO:0000256" key="3">
    <source>
        <dbReference type="ARBA" id="ARBA00023212"/>
    </source>
</evidence>
<evidence type="ECO:0000313" key="7">
    <source>
        <dbReference type="EMBL" id="KAK7254528.1"/>
    </source>
</evidence>